<evidence type="ECO:0000313" key="1">
    <source>
        <dbReference type="EMBL" id="KAJ9088478.1"/>
    </source>
</evidence>
<reference evidence="1" key="1">
    <citation type="submission" date="2022-04" db="EMBL/GenBank/DDBJ databases">
        <title>Genome of the entomopathogenic fungus Entomophthora muscae.</title>
        <authorList>
            <person name="Elya C."/>
            <person name="Lovett B.R."/>
            <person name="Lee E."/>
            <person name="Macias A.M."/>
            <person name="Hajek A.E."/>
            <person name="De Bivort B.L."/>
            <person name="Kasson M.T."/>
            <person name="De Fine Licht H.H."/>
            <person name="Stajich J.E."/>
        </authorList>
    </citation>
    <scope>NUCLEOTIDE SEQUENCE</scope>
    <source>
        <strain evidence="1">Berkeley</strain>
    </source>
</reference>
<organism evidence="1 2">
    <name type="scientific">Entomophthora muscae</name>
    <dbReference type="NCBI Taxonomy" id="34485"/>
    <lineage>
        <taxon>Eukaryota</taxon>
        <taxon>Fungi</taxon>
        <taxon>Fungi incertae sedis</taxon>
        <taxon>Zoopagomycota</taxon>
        <taxon>Entomophthoromycotina</taxon>
        <taxon>Entomophthoromycetes</taxon>
        <taxon>Entomophthorales</taxon>
        <taxon>Entomophthoraceae</taxon>
        <taxon>Entomophthora</taxon>
    </lineage>
</organism>
<gene>
    <name evidence="1" type="ORF">DSO57_1022703</name>
</gene>
<keyword evidence="2" id="KW-1185">Reference proteome</keyword>
<evidence type="ECO:0000313" key="2">
    <source>
        <dbReference type="Proteomes" id="UP001165960"/>
    </source>
</evidence>
<proteinExistence type="predicted"/>
<name>A0ACC2UN71_9FUNG</name>
<sequence length="311" mass="35133">MKFVSFLALCQSYIGVLLVDATPTGPEDFNSRIKLIKENPSNEGKPQFQTKSQNVSVPDALHYVTHALFASSPENILARDLDNPRNVYDVDKYNVKFNSDKTTRALILLDHKRNEIILGFRGTANLDNWVSNLKIVQVDFIAGKVHKGFKKMADDLKESYKELLTLYLKKYPKYTLVVTGHSLGGALAVLSTAILQKEFNIEWNKIILITYGQPRVGNQAFASWLNSKPMHVTRVINQNDIYPHLPPKTKNGYVHANTEIYLNDKIAHVCQSTGFEAKTCSNSRAPKLSTKPHDLYLYRASLKKVIYGGEF</sequence>
<accession>A0ACC2UN71</accession>
<comment type="caution">
    <text evidence="1">The sequence shown here is derived from an EMBL/GenBank/DDBJ whole genome shotgun (WGS) entry which is preliminary data.</text>
</comment>
<dbReference type="EMBL" id="QTSX02000115">
    <property type="protein sequence ID" value="KAJ9088478.1"/>
    <property type="molecule type" value="Genomic_DNA"/>
</dbReference>
<dbReference type="Proteomes" id="UP001165960">
    <property type="component" value="Unassembled WGS sequence"/>
</dbReference>
<protein>
    <submittedName>
        <fullName evidence="1">Uncharacterized protein</fullName>
    </submittedName>
</protein>